<dbReference type="InterPro" id="IPR002035">
    <property type="entry name" value="VWF_A"/>
</dbReference>
<proteinExistence type="predicted"/>
<gene>
    <name evidence="2" type="ORF">PEVE_00035474</name>
</gene>
<feature type="domain" description="VWFA" evidence="1">
    <location>
        <begin position="321"/>
        <end position="509"/>
    </location>
</feature>
<dbReference type="CDD" id="cd01450">
    <property type="entry name" value="vWFA_subfamily_ECM"/>
    <property type="match status" value="3"/>
</dbReference>
<feature type="domain" description="VWFA" evidence="1">
    <location>
        <begin position="579"/>
        <end position="754"/>
    </location>
</feature>
<dbReference type="Pfam" id="PF00092">
    <property type="entry name" value="VWA"/>
    <property type="match status" value="3"/>
</dbReference>
<sequence>LEDPCRNGIDLGIIVDRSQSVGKSNFTFLKKAVKSFLDNFTITSKATHTSLIFFADKAVQLFNLRDSAYHSNQAVKNRIDSVSGSLFPGNRADLALMKAHDELFHPGQDRKNRPNVLVVFTYRNTAAESAPYSETVPPLEDIGTHIIAVGIGNQIDIKELEKIRGERGSAIQFSGFESLLAKPNDIVAEICVINGGYTHWSEWSECSASCGDGTRMRFRNCTNPKPMRGGSNCDNIGPAKEFEACDLPNCVDSIDGGYSRWTSWTQCSDNCGGGMRVRFRSCTNPSPFGKGKTCDYIGEPQETIACNIKKCVSSPCSKGIDLGILIDRSNSILKSNVQRLLKVFMPSFLQKFKISKKRTHVGVIMYDKSAKVLAPFNGPRSNNKGKAKAFIRSLDPSTATHTRTDKGLVSAYDQLFNRKKGDRSKKRNVLITFTDGRAWPRSRIRPFSKTVPPLKIRKKCHMVAVGYGVPSKINMTQLREIGGDHVVKISNSLKIKSYVNKIKNAVCRIDGGYSEWSVWSLCSTTCGAGVKVRSRVCNSPVPTRGAEDCNRLGSPYETYECNEGECPKAPSPCKTKKQDVCLIVDESLSVKVPNYVRMKTFLTQFIYQFDPHTHFSIITFAGKANVRCKFSDKRCQTADGTYDLISEIPDKLFYGTYTDKALIAANEIVFTPENGDRADAKNVVIVITDGKTMKGAAPFNVTVPPLRDGKNAKMIAFGIGPSIREQDLNEIAGEKNWFYVDDFAYMKERIPDLLKTACTETTL</sequence>
<dbReference type="Gene3D" id="2.20.100.10">
    <property type="entry name" value="Thrombospondin type-1 (TSP1) repeat"/>
    <property type="match status" value="3"/>
</dbReference>
<dbReference type="PROSITE" id="PS50234">
    <property type="entry name" value="VWFA"/>
    <property type="match status" value="3"/>
</dbReference>
<feature type="non-terminal residue" evidence="2">
    <location>
        <position position="1"/>
    </location>
</feature>
<comment type="caution">
    <text evidence="2">The sequence shown here is derived from an EMBL/GenBank/DDBJ whole genome shotgun (WGS) entry which is preliminary data.</text>
</comment>
<evidence type="ECO:0000313" key="2">
    <source>
        <dbReference type="EMBL" id="CAH3017131.1"/>
    </source>
</evidence>
<dbReference type="PANTHER" id="PTHR24020">
    <property type="entry name" value="COLLAGEN ALPHA"/>
    <property type="match status" value="1"/>
</dbReference>
<dbReference type="SMART" id="SM00209">
    <property type="entry name" value="TSP1"/>
    <property type="match status" value="3"/>
</dbReference>
<accession>A0ABN8LME2</accession>
<dbReference type="InterPro" id="IPR036383">
    <property type="entry name" value="TSP1_rpt_sf"/>
</dbReference>
<dbReference type="Pfam" id="PF00090">
    <property type="entry name" value="TSP_1"/>
    <property type="match status" value="3"/>
</dbReference>
<dbReference type="PROSITE" id="PS50092">
    <property type="entry name" value="TSP1"/>
    <property type="match status" value="3"/>
</dbReference>
<dbReference type="Gene3D" id="3.40.50.410">
    <property type="entry name" value="von Willebrand factor, type A domain"/>
    <property type="match status" value="3"/>
</dbReference>
<protein>
    <recommendedName>
        <fullName evidence="1">VWFA domain-containing protein</fullName>
    </recommendedName>
</protein>
<name>A0ABN8LME2_9CNID</name>
<dbReference type="InterPro" id="IPR050525">
    <property type="entry name" value="ECM_Assembly_Org"/>
</dbReference>
<evidence type="ECO:0000259" key="1">
    <source>
        <dbReference type="PROSITE" id="PS50234"/>
    </source>
</evidence>
<dbReference type="SMART" id="SM00327">
    <property type="entry name" value="VWA"/>
    <property type="match status" value="3"/>
</dbReference>
<dbReference type="SUPFAM" id="SSF53300">
    <property type="entry name" value="vWA-like"/>
    <property type="match status" value="3"/>
</dbReference>
<keyword evidence="3" id="KW-1185">Reference proteome</keyword>
<dbReference type="SUPFAM" id="SSF82895">
    <property type="entry name" value="TSP-1 type 1 repeat"/>
    <property type="match status" value="3"/>
</dbReference>
<reference evidence="2 3" key="1">
    <citation type="submission" date="2022-05" db="EMBL/GenBank/DDBJ databases">
        <authorList>
            <consortium name="Genoscope - CEA"/>
            <person name="William W."/>
        </authorList>
    </citation>
    <scope>NUCLEOTIDE SEQUENCE [LARGE SCALE GENOMIC DNA]</scope>
</reference>
<feature type="domain" description="VWFA" evidence="1">
    <location>
        <begin position="10"/>
        <end position="190"/>
    </location>
</feature>
<dbReference type="InterPro" id="IPR000884">
    <property type="entry name" value="TSP1_rpt"/>
</dbReference>
<dbReference type="PANTHER" id="PTHR24020:SF20">
    <property type="entry name" value="PH DOMAIN-CONTAINING PROTEIN"/>
    <property type="match status" value="1"/>
</dbReference>
<dbReference type="Proteomes" id="UP001159427">
    <property type="component" value="Unassembled WGS sequence"/>
</dbReference>
<organism evidence="2 3">
    <name type="scientific">Porites evermanni</name>
    <dbReference type="NCBI Taxonomy" id="104178"/>
    <lineage>
        <taxon>Eukaryota</taxon>
        <taxon>Metazoa</taxon>
        <taxon>Cnidaria</taxon>
        <taxon>Anthozoa</taxon>
        <taxon>Hexacorallia</taxon>
        <taxon>Scleractinia</taxon>
        <taxon>Fungiina</taxon>
        <taxon>Poritidae</taxon>
        <taxon>Porites</taxon>
    </lineage>
</organism>
<dbReference type="EMBL" id="CALNXI010000055">
    <property type="protein sequence ID" value="CAH3017131.1"/>
    <property type="molecule type" value="Genomic_DNA"/>
</dbReference>
<dbReference type="InterPro" id="IPR036465">
    <property type="entry name" value="vWFA_dom_sf"/>
</dbReference>
<dbReference type="PRINTS" id="PR00453">
    <property type="entry name" value="VWFADOMAIN"/>
</dbReference>
<evidence type="ECO:0000313" key="3">
    <source>
        <dbReference type="Proteomes" id="UP001159427"/>
    </source>
</evidence>